<dbReference type="Gene3D" id="3.40.50.12370">
    <property type="match status" value="1"/>
</dbReference>
<gene>
    <name evidence="3" type="ORF">ACFQZX_18435</name>
</gene>
<dbReference type="Proteomes" id="UP001597010">
    <property type="component" value="Unassembled WGS sequence"/>
</dbReference>
<feature type="domain" description="UspA" evidence="2">
    <location>
        <begin position="1"/>
        <end position="148"/>
    </location>
</feature>
<evidence type="ECO:0000256" key="1">
    <source>
        <dbReference type="ARBA" id="ARBA00008791"/>
    </source>
</evidence>
<dbReference type="CDD" id="cd00293">
    <property type="entry name" value="USP-like"/>
    <property type="match status" value="1"/>
</dbReference>
<keyword evidence="4" id="KW-1185">Reference proteome</keyword>
<evidence type="ECO:0000259" key="2">
    <source>
        <dbReference type="Pfam" id="PF00582"/>
    </source>
</evidence>
<dbReference type="EMBL" id="JBHTHZ010000014">
    <property type="protein sequence ID" value="MFD0795606.1"/>
    <property type="molecule type" value="Genomic_DNA"/>
</dbReference>
<evidence type="ECO:0000313" key="3">
    <source>
        <dbReference type="EMBL" id="MFD0795606.1"/>
    </source>
</evidence>
<dbReference type="SUPFAM" id="SSF52402">
    <property type="entry name" value="Adenine nucleotide alpha hydrolases-like"/>
    <property type="match status" value="2"/>
</dbReference>
<sequence length="283" mass="30980">MKTILVPTDFSPAATNAARYALQVAKRIHAGIKLCNAIQVPAETVFSAQIAWPLEDLDSLKEASETELTYLEDSLSADGNTGTGYHPAIAHSTGIGSATDLVRNLVSDDKASLVIMGMSGANLFSKLIVGSTTKALIDKADFPLLLVPKDYSYKPVKKIAFATNFDDGDIDRLQMLASLARHFNAEILLTHVVDLPGKDKEQINAFLNKVTNKIDYPRIYYRGLQSEAVKKGLKWLTDNGQLDILAITHLKHGLFSPSITQRLAEHTKVPLLVFPEGFKPCVF</sequence>
<dbReference type="InterPro" id="IPR006015">
    <property type="entry name" value="Universal_stress_UspA"/>
</dbReference>
<name>A0ABW3AYI5_9SPHI</name>
<comment type="caution">
    <text evidence="3">The sequence shown here is derived from an EMBL/GenBank/DDBJ whole genome shotgun (WGS) entry which is preliminary data.</text>
</comment>
<dbReference type="PRINTS" id="PR01438">
    <property type="entry name" value="UNVRSLSTRESS"/>
</dbReference>
<dbReference type="InterPro" id="IPR006016">
    <property type="entry name" value="UspA"/>
</dbReference>
<dbReference type="RefSeq" id="WP_377118167.1">
    <property type="nucleotide sequence ID" value="NZ_JBHTHZ010000014.1"/>
</dbReference>
<proteinExistence type="inferred from homology"/>
<accession>A0ABW3AYI5</accession>
<dbReference type="Pfam" id="PF00582">
    <property type="entry name" value="Usp"/>
    <property type="match status" value="1"/>
</dbReference>
<comment type="similarity">
    <text evidence="1">Belongs to the universal stress protein A family.</text>
</comment>
<evidence type="ECO:0000313" key="4">
    <source>
        <dbReference type="Proteomes" id="UP001597010"/>
    </source>
</evidence>
<dbReference type="PANTHER" id="PTHR46268:SF6">
    <property type="entry name" value="UNIVERSAL STRESS PROTEIN UP12"/>
    <property type="match status" value="1"/>
</dbReference>
<dbReference type="PANTHER" id="PTHR46268">
    <property type="entry name" value="STRESS RESPONSE PROTEIN NHAX"/>
    <property type="match status" value="1"/>
</dbReference>
<protein>
    <submittedName>
        <fullName evidence="3">Universal stress protein</fullName>
    </submittedName>
</protein>
<reference evidence="4" key="1">
    <citation type="journal article" date="2019" name="Int. J. Syst. Evol. Microbiol.">
        <title>The Global Catalogue of Microorganisms (GCM) 10K type strain sequencing project: providing services to taxonomists for standard genome sequencing and annotation.</title>
        <authorList>
            <consortium name="The Broad Institute Genomics Platform"/>
            <consortium name="The Broad Institute Genome Sequencing Center for Infectious Disease"/>
            <person name="Wu L."/>
            <person name="Ma J."/>
        </authorList>
    </citation>
    <scope>NUCLEOTIDE SEQUENCE [LARGE SCALE GENOMIC DNA]</scope>
    <source>
        <strain evidence="4">CCUG 61484</strain>
    </source>
</reference>
<organism evidence="3 4">
    <name type="scientific">Mucilaginibacter litoreus</name>
    <dbReference type="NCBI Taxonomy" id="1048221"/>
    <lineage>
        <taxon>Bacteria</taxon>
        <taxon>Pseudomonadati</taxon>
        <taxon>Bacteroidota</taxon>
        <taxon>Sphingobacteriia</taxon>
        <taxon>Sphingobacteriales</taxon>
        <taxon>Sphingobacteriaceae</taxon>
        <taxon>Mucilaginibacter</taxon>
    </lineage>
</organism>